<name>A0A5N7BB62_9EURO</name>
<proteinExistence type="predicted"/>
<sequence>MNHDDTDAWDVGCPCHVTCGPNRKGAGSTTLLILFLPLLIFVGCYKGRCSSVRSHMIKLATDSPRHDDEIIRIRTHYLCLKQTQEMVEPLGCEKTIPYGHAPNDHGILAKLMSPTRALAWPSVVALQGRHM</sequence>
<organism evidence="2 3">
    <name type="scientific">Aspergillus bertholletiae</name>
    <dbReference type="NCBI Taxonomy" id="1226010"/>
    <lineage>
        <taxon>Eukaryota</taxon>
        <taxon>Fungi</taxon>
        <taxon>Dikarya</taxon>
        <taxon>Ascomycota</taxon>
        <taxon>Pezizomycotina</taxon>
        <taxon>Eurotiomycetes</taxon>
        <taxon>Eurotiomycetidae</taxon>
        <taxon>Eurotiales</taxon>
        <taxon>Aspergillaceae</taxon>
        <taxon>Aspergillus</taxon>
        <taxon>Aspergillus subgen. Circumdati</taxon>
    </lineage>
</organism>
<reference evidence="2 3" key="1">
    <citation type="submission" date="2019-04" db="EMBL/GenBank/DDBJ databases">
        <title>Friends and foes A comparative genomics studyof 23 Aspergillus species from section Flavi.</title>
        <authorList>
            <consortium name="DOE Joint Genome Institute"/>
            <person name="Kjaerbolling I."/>
            <person name="Vesth T."/>
            <person name="Frisvad J.C."/>
            <person name="Nybo J.L."/>
            <person name="Theobald S."/>
            <person name="Kildgaard S."/>
            <person name="Isbrandt T."/>
            <person name="Kuo A."/>
            <person name="Sato A."/>
            <person name="Lyhne E.K."/>
            <person name="Kogle M.E."/>
            <person name="Wiebenga A."/>
            <person name="Kun R.S."/>
            <person name="Lubbers R.J."/>
            <person name="Makela M.R."/>
            <person name="Barry K."/>
            <person name="Chovatia M."/>
            <person name="Clum A."/>
            <person name="Daum C."/>
            <person name="Haridas S."/>
            <person name="He G."/>
            <person name="LaButti K."/>
            <person name="Lipzen A."/>
            <person name="Mondo S."/>
            <person name="Riley R."/>
            <person name="Salamov A."/>
            <person name="Simmons B.A."/>
            <person name="Magnuson J.K."/>
            <person name="Henrissat B."/>
            <person name="Mortensen U.H."/>
            <person name="Larsen T.O."/>
            <person name="Devries R.P."/>
            <person name="Grigoriev I.V."/>
            <person name="Machida M."/>
            <person name="Baker S.E."/>
            <person name="Andersen M.R."/>
        </authorList>
    </citation>
    <scope>NUCLEOTIDE SEQUENCE [LARGE SCALE GENOMIC DNA]</scope>
    <source>
        <strain evidence="2 3">IBT 29228</strain>
    </source>
</reference>
<dbReference type="EMBL" id="ML736200">
    <property type="protein sequence ID" value="KAE8378991.1"/>
    <property type="molecule type" value="Genomic_DNA"/>
</dbReference>
<evidence type="ECO:0000256" key="1">
    <source>
        <dbReference type="SAM" id="Phobius"/>
    </source>
</evidence>
<protein>
    <submittedName>
        <fullName evidence="2">Uncharacterized protein</fullName>
    </submittedName>
</protein>
<keyword evidence="3" id="KW-1185">Reference proteome</keyword>
<dbReference type="Proteomes" id="UP000326198">
    <property type="component" value="Unassembled WGS sequence"/>
</dbReference>
<feature type="transmembrane region" description="Helical" evidence="1">
    <location>
        <begin position="26"/>
        <end position="45"/>
    </location>
</feature>
<keyword evidence="1" id="KW-0812">Transmembrane</keyword>
<accession>A0A5N7BB62</accession>
<evidence type="ECO:0000313" key="3">
    <source>
        <dbReference type="Proteomes" id="UP000326198"/>
    </source>
</evidence>
<dbReference type="AlphaFoldDB" id="A0A5N7BB62"/>
<gene>
    <name evidence="2" type="ORF">BDV26DRAFT_177118</name>
</gene>
<evidence type="ECO:0000313" key="2">
    <source>
        <dbReference type="EMBL" id="KAE8378991.1"/>
    </source>
</evidence>
<keyword evidence="1" id="KW-1133">Transmembrane helix</keyword>
<keyword evidence="1" id="KW-0472">Membrane</keyword>